<evidence type="ECO:0000256" key="3">
    <source>
        <dbReference type="ARBA" id="ARBA00004953"/>
    </source>
</evidence>
<evidence type="ECO:0000256" key="1">
    <source>
        <dbReference type="ARBA" id="ARBA00003384"/>
    </source>
</evidence>
<name>A0AAX4NFQ0_9ARCH</name>
<dbReference type="GO" id="GO:0048472">
    <property type="term" value="F:threonine-phosphate decarboxylase activity"/>
    <property type="evidence" value="ECO:0007669"/>
    <property type="project" value="InterPro"/>
</dbReference>
<dbReference type="PANTHER" id="PTHR34308:SF1">
    <property type="entry name" value="COBALAMIN BIOSYNTHESIS PROTEIN CBIB"/>
    <property type="match status" value="1"/>
</dbReference>
<dbReference type="NCBIfam" id="NF002281">
    <property type="entry name" value="PRK01209.2-5"/>
    <property type="match status" value="1"/>
</dbReference>
<evidence type="ECO:0000256" key="2">
    <source>
        <dbReference type="ARBA" id="ARBA00004651"/>
    </source>
</evidence>
<keyword evidence="13" id="KW-1185">Reference proteome</keyword>
<evidence type="ECO:0000256" key="8">
    <source>
        <dbReference type="ARBA" id="ARBA00022692"/>
    </source>
</evidence>
<dbReference type="GO" id="GO:0005886">
    <property type="term" value="C:plasma membrane"/>
    <property type="evidence" value="ECO:0007669"/>
    <property type="project" value="UniProtKB-SubCell"/>
</dbReference>
<feature type="transmembrane region" description="Helical" evidence="11">
    <location>
        <begin position="54"/>
        <end position="76"/>
    </location>
</feature>
<gene>
    <name evidence="11" type="primary">cobD</name>
    <name evidence="12" type="ORF">OXIME_000061</name>
</gene>
<keyword evidence="9 11" id="KW-1133">Transmembrane helix</keyword>
<feature type="transmembrane region" description="Helical" evidence="11">
    <location>
        <begin position="162"/>
        <end position="182"/>
    </location>
</feature>
<evidence type="ECO:0000313" key="12">
    <source>
        <dbReference type="EMBL" id="WYX99529.1"/>
    </source>
</evidence>
<dbReference type="NCBIfam" id="TIGR00380">
    <property type="entry name" value="cobal_cbiB"/>
    <property type="match status" value="1"/>
</dbReference>
<evidence type="ECO:0000256" key="6">
    <source>
        <dbReference type="ARBA" id="ARBA00022475"/>
    </source>
</evidence>
<comment type="subcellular location">
    <subcellularLocation>
        <location evidence="2 11">Cell membrane</location>
        <topology evidence="2 11">Multi-pass membrane protein</topology>
    </subcellularLocation>
</comment>
<evidence type="ECO:0000313" key="13">
    <source>
        <dbReference type="Proteomes" id="UP001451606"/>
    </source>
</evidence>
<dbReference type="Proteomes" id="UP001451606">
    <property type="component" value="Chromosome"/>
</dbReference>
<dbReference type="EMBL" id="CP133772">
    <property type="protein sequence ID" value="WYX99529.1"/>
    <property type="molecule type" value="Genomic_DNA"/>
</dbReference>
<comment type="caution">
    <text evidence="11">Lacks conserved residue(s) required for the propagation of feature annotation.</text>
</comment>
<feature type="transmembrane region" description="Helical" evidence="11">
    <location>
        <begin position="288"/>
        <end position="311"/>
    </location>
</feature>
<feature type="transmembrane region" description="Helical" evidence="11">
    <location>
        <begin position="83"/>
        <end position="104"/>
    </location>
</feature>
<keyword evidence="7 11" id="KW-0169">Cobalamin biosynthesis</keyword>
<reference evidence="12 13" key="1">
    <citation type="submission" date="2023-09" db="EMBL/GenBank/DDBJ databases">
        <authorList>
            <person name="Golyshina O.V."/>
            <person name="Lunev E.A."/>
            <person name="Bargiela R."/>
            <person name="Gaines M.C."/>
            <person name="Daum B."/>
            <person name="Bale N.J."/>
            <person name="Koenen M."/>
            <person name="Sinninghe Damst J.S."/>
            <person name="Yakimov M."/>
            <person name="Golyshin P.N."/>
        </authorList>
    </citation>
    <scope>NUCLEOTIDE SEQUENCE [LARGE SCALE GENOMIC DNA]</scope>
    <source>
        <strain evidence="12 13">M1</strain>
    </source>
</reference>
<accession>A0AAX4NFQ0</accession>
<dbReference type="Pfam" id="PF03186">
    <property type="entry name" value="CobD_Cbib"/>
    <property type="match status" value="1"/>
</dbReference>
<keyword evidence="6 11" id="KW-1003">Cell membrane</keyword>
<organism evidence="12 13">
    <name type="scientific">Oxyplasma meridianum</name>
    <dbReference type="NCBI Taxonomy" id="3073602"/>
    <lineage>
        <taxon>Archaea</taxon>
        <taxon>Methanobacteriati</taxon>
        <taxon>Thermoplasmatota</taxon>
        <taxon>Thermoplasmata</taxon>
        <taxon>Thermoplasmatales</taxon>
        <taxon>Thermoplasmataceae</taxon>
        <taxon>Oxyplasma</taxon>
    </lineage>
</organism>
<keyword evidence="10 11" id="KW-0472">Membrane</keyword>
<evidence type="ECO:0000256" key="10">
    <source>
        <dbReference type="ARBA" id="ARBA00023136"/>
    </source>
</evidence>
<dbReference type="PANTHER" id="PTHR34308">
    <property type="entry name" value="COBALAMIN BIOSYNTHESIS PROTEIN CBIB"/>
    <property type="match status" value="1"/>
</dbReference>
<evidence type="ECO:0000256" key="7">
    <source>
        <dbReference type="ARBA" id="ARBA00022573"/>
    </source>
</evidence>
<comment type="pathway">
    <text evidence="3 11">Cofactor biosynthesis; adenosylcobalamin biosynthesis.</text>
</comment>
<evidence type="ECO:0000256" key="11">
    <source>
        <dbReference type="HAMAP-Rule" id="MF_00024"/>
    </source>
</evidence>
<dbReference type="InterPro" id="IPR004485">
    <property type="entry name" value="Cobalamin_biosynth_CobD/CbiB"/>
</dbReference>
<protein>
    <recommendedName>
        <fullName evidence="5 11">Probable cobalamin biosynthesis protein CobD</fullName>
    </recommendedName>
</protein>
<dbReference type="KEGG" id="omr:OXIME_000061"/>
<dbReference type="GO" id="GO:0009236">
    <property type="term" value="P:cobalamin biosynthetic process"/>
    <property type="evidence" value="ECO:0007669"/>
    <property type="project" value="UniProtKB-UniRule"/>
</dbReference>
<evidence type="ECO:0000256" key="5">
    <source>
        <dbReference type="ARBA" id="ARBA00016185"/>
    </source>
</evidence>
<keyword evidence="8 11" id="KW-0812">Transmembrane</keyword>
<dbReference type="RefSeq" id="WP_393971503.1">
    <property type="nucleotide sequence ID" value="NZ_CP133772.1"/>
</dbReference>
<dbReference type="HAMAP" id="MF_00024">
    <property type="entry name" value="CobD_CbiB"/>
    <property type="match status" value="1"/>
</dbReference>
<dbReference type="GeneID" id="95966785"/>
<sequence length="313" mass="35174">MTLNSLEISLSVLVGSLLLDFLFGEPRSYIHPNVVIRKIGAFFDQFFRVWKNKAAAGFIYLIFLSALCLTPVLAVLKVLSLFSVIYVVAAIIVLKSSFSITVMGEDVKPIIRSLDDGSLDESRIYLSRLVRRDTSNLKDSEVASTTIEYISKGIVDDVFTPLMFFAIFGIIGALFTRVVNVLDSLVGFKNRRNREFGKWTAITKTLVNYIPARIGSFIIFFSSEMLNYRVQGVSSRKVAWIVDSANNGWPIGAYSSALNLRIEKRGSYIINETGYEATSGDIKRALKIYYLSFYVFLIVFVVPVMVLLYLAHL</sequence>
<dbReference type="AlphaFoldDB" id="A0AAX4NFQ0"/>
<evidence type="ECO:0000256" key="4">
    <source>
        <dbReference type="ARBA" id="ARBA00006263"/>
    </source>
</evidence>
<comment type="similarity">
    <text evidence="4 11">Belongs to the CobD/CbiB family.</text>
</comment>
<evidence type="ECO:0000256" key="9">
    <source>
        <dbReference type="ARBA" id="ARBA00022989"/>
    </source>
</evidence>
<proteinExistence type="inferred from homology"/>
<dbReference type="GO" id="GO:0015420">
    <property type="term" value="F:ABC-type vitamin B12 transporter activity"/>
    <property type="evidence" value="ECO:0007669"/>
    <property type="project" value="UniProtKB-UniRule"/>
</dbReference>
<comment type="function">
    <text evidence="1 11">Converts cobyric acid to cobinamide by the addition of aminopropanol on the F carboxylic group.</text>
</comment>